<dbReference type="EMBL" id="BSNF01000001">
    <property type="protein sequence ID" value="GLQ05965.1"/>
    <property type="molecule type" value="Genomic_DNA"/>
</dbReference>
<dbReference type="SMART" id="SM00388">
    <property type="entry name" value="HisKA"/>
    <property type="match status" value="1"/>
</dbReference>
<comment type="catalytic activity">
    <reaction evidence="1">
        <text>ATP + protein L-histidine = ADP + protein N-phospho-L-histidine.</text>
        <dbReference type="EC" id="2.7.13.3"/>
    </reaction>
</comment>
<gene>
    <name evidence="10" type="ORF">GCM10007924_11860</name>
</gene>
<dbReference type="Pfam" id="PF02518">
    <property type="entry name" value="HATPase_c"/>
    <property type="match status" value="1"/>
</dbReference>
<dbReference type="InterPro" id="IPR036890">
    <property type="entry name" value="HATPase_C_sf"/>
</dbReference>
<dbReference type="InterPro" id="IPR000014">
    <property type="entry name" value="PAS"/>
</dbReference>
<dbReference type="Pfam" id="PF12860">
    <property type="entry name" value="PAS_7"/>
    <property type="match status" value="1"/>
</dbReference>
<dbReference type="InterPro" id="IPR005467">
    <property type="entry name" value="His_kinase_dom"/>
</dbReference>
<dbReference type="InterPro" id="IPR003594">
    <property type="entry name" value="HATPase_dom"/>
</dbReference>
<feature type="coiled-coil region" evidence="6">
    <location>
        <begin position="113"/>
        <end position="140"/>
    </location>
</feature>
<dbReference type="InterPro" id="IPR035965">
    <property type="entry name" value="PAS-like_dom_sf"/>
</dbReference>
<dbReference type="PANTHER" id="PTHR43047">
    <property type="entry name" value="TWO-COMPONENT HISTIDINE PROTEIN KINASE"/>
    <property type="match status" value="1"/>
</dbReference>
<dbReference type="SUPFAM" id="SSF55874">
    <property type="entry name" value="ATPase domain of HSP90 chaperone/DNA topoisomerase II/histidine kinase"/>
    <property type="match status" value="1"/>
</dbReference>
<feature type="domain" description="PAS" evidence="8">
    <location>
        <begin position="285"/>
        <end position="330"/>
    </location>
</feature>
<feature type="domain" description="PAC" evidence="9">
    <location>
        <begin position="333"/>
        <end position="385"/>
    </location>
</feature>
<evidence type="ECO:0000256" key="1">
    <source>
        <dbReference type="ARBA" id="ARBA00000085"/>
    </source>
</evidence>
<dbReference type="Proteomes" id="UP001161409">
    <property type="component" value="Unassembled WGS sequence"/>
</dbReference>
<dbReference type="EC" id="2.7.13.3" evidence="2"/>
<feature type="domain" description="Histidine kinase" evidence="7">
    <location>
        <begin position="403"/>
        <end position="623"/>
    </location>
</feature>
<dbReference type="Pfam" id="PF00512">
    <property type="entry name" value="HisKA"/>
    <property type="match status" value="1"/>
</dbReference>
<dbReference type="InterPro" id="IPR004358">
    <property type="entry name" value="Sig_transdc_His_kin-like_C"/>
</dbReference>
<dbReference type="SMART" id="SM00387">
    <property type="entry name" value="HATPase_c"/>
    <property type="match status" value="1"/>
</dbReference>
<comment type="caution">
    <text evidence="10">The sequence shown here is derived from an EMBL/GenBank/DDBJ whole genome shotgun (WGS) entry which is preliminary data.</text>
</comment>
<evidence type="ECO:0000256" key="5">
    <source>
        <dbReference type="ARBA" id="ARBA00022777"/>
    </source>
</evidence>
<keyword evidence="6" id="KW-0175">Coiled coil</keyword>
<organism evidence="10 11">
    <name type="scientific">Sneathiella chinensis</name>
    <dbReference type="NCBI Taxonomy" id="349750"/>
    <lineage>
        <taxon>Bacteria</taxon>
        <taxon>Pseudomonadati</taxon>
        <taxon>Pseudomonadota</taxon>
        <taxon>Alphaproteobacteria</taxon>
        <taxon>Sneathiellales</taxon>
        <taxon>Sneathiellaceae</taxon>
        <taxon>Sneathiella</taxon>
    </lineage>
</organism>
<dbReference type="SMART" id="SM00091">
    <property type="entry name" value="PAS"/>
    <property type="match status" value="2"/>
</dbReference>
<accession>A0ABQ5U439</accession>
<dbReference type="InterPro" id="IPR000700">
    <property type="entry name" value="PAS-assoc_C"/>
</dbReference>
<evidence type="ECO:0000256" key="4">
    <source>
        <dbReference type="ARBA" id="ARBA00022679"/>
    </source>
</evidence>
<dbReference type="SUPFAM" id="SSF47384">
    <property type="entry name" value="Homodimeric domain of signal transducing histidine kinase"/>
    <property type="match status" value="1"/>
</dbReference>
<evidence type="ECO:0000259" key="8">
    <source>
        <dbReference type="PROSITE" id="PS50112"/>
    </source>
</evidence>
<name>A0ABQ5U439_9PROT</name>
<evidence type="ECO:0000256" key="6">
    <source>
        <dbReference type="SAM" id="Coils"/>
    </source>
</evidence>
<evidence type="ECO:0000256" key="3">
    <source>
        <dbReference type="ARBA" id="ARBA00022553"/>
    </source>
</evidence>
<dbReference type="PRINTS" id="PR00344">
    <property type="entry name" value="BCTRLSENSOR"/>
</dbReference>
<dbReference type="PROSITE" id="PS50109">
    <property type="entry name" value="HIS_KIN"/>
    <property type="match status" value="1"/>
</dbReference>
<dbReference type="Gene3D" id="3.30.565.10">
    <property type="entry name" value="Histidine kinase-like ATPase, C-terminal domain"/>
    <property type="match status" value="1"/>
</dbReference>
<evidence type="ECO:0000259" key="7">
    <source>
        <dbReference type="PROSITE" id="PS50109"/>
    </source>
</evidence>
<dbReference type="PANTHER" id="PTHR43047:SF72">
    <property type="entry name" value="OSMOSENSING HISTIDINE PROTEIN KINASE SLN1"/>
    <property type="match status" value="1"/>
</dbReference>
<dbReference type="SMART" id="SM00086">
    <property type="entry name" value="PAC"/>
    <property type="match status" value="1"/>
</dbReference>
<dbReference type="PROSITE" id="PS50113">
    <property type="entry name" value="PAC"/>
    <property type="match status" value="1"/>
</dbReference>
<dbReference type="CDD" id="cd00082">
    <property type="entry name" value="HisKA"/>
    <property type="match status" value="1"/>
</dbReference>
<evidence type="ECO:0000256" key="2">
    <source>
        <dbReference type="ARBA" id="ARBA00012438"/>
    </source>
</evidence>
<keyword evidence="3" id="KW-0597">Phosphoprotein</keyword>
<dbReference type="InterPro" id="IPR003661">
    <property type="entry name" value="HisK_dim/P_dom"/>
</dbReference>
<dbReference type="Pfam" id="PF08447">
    <property type="entry name" value="PAS_3"/>
    <property type="match status" value="1"/>
</dbReference>
<dbReference type="NCBIfam" id="TIGR00229">
    <property type="entry name" value="sensory_box"/>
    <property type="match status" value="1"/>
</dbReference>
<dbReference type="InterPro" id="IPR001610">
    <property type="entry name" value="PAC"/>
</dbReference>
<dbReference type="SUPFAM" id="SSF55785">
    <property type="entry name" value="PYP-like sensor domain (PAS domain)"/>
    <property type="match status" value="2"/>
</dbReference>
<dbReference type="Gene3D" id="1.10.287.130">
    <property type="match status" value="1"/>
</dbReference>
<dbReference type="InterPro" id="IPR036097">
    <property type="entry name" value="HisK_dim/P_sf"/>
</dbReference>
<keyword evidence="11" id="KW-1185">Reference proteome</keyword>
<evidence type="ECO:0000313" key="11">
    <source>
        <dbReference type="Proteomes" id="UP001161409"/>
    </source>
</evidence>
<dbReference type="CDD" id="cd16922">
    <property type="entry name" value="HATPase_EvgS-ArcB-TorS-like"/>
    <property type="match status" value="1"/>
</dbReference>
<dbReference type="Gene3D" id="2.10.70.100">
    <property type="match status" value="1"/>
</dbReference>
<reference evidence="10" key="2">
    <citation type="submission" date="2023-01" db="EMBL/GenBank/DDBJ databases">
        <title>Draft genome sequence of Sneathiella chinensis strain NBRC 103408.</title>
        <authorList>
            <person name="Sun Q."/>
            <person name="Mori K."/>
        </authorList>
    </citation>
    <scope>NUCLEOTIDE SEQUENCE</scope>
    <source>
        <strain evidence="10">NBRC 103408</strain>
    </source>
</reference>
<dbReference type="InterPro" id="IPR013655">
    <property type="entry name" value="PAS_fold_3"/>
</dbReference>
<evidence type="ECO:0000313" key="10">
    <source>
        <dbReference type="EMBL" id="GLQ05965.1"/>
    </source>
</evidence>
<keyword evidence="5" id="KW-0418">Kinase</keyword>
<protein>
    <recommendedName>
        <fullName evidence="2">histidine kinase</fullName>
        <ecNumber evidence="2">2.7.13.3</ecNumber>
    </recommendedName>
</protein>
<dbReference type="PROSITE" id="PS50112">
    <property type="entry name" value="PAS"/>
    <property type="match status" value="1"/>
</dbReference>
<keyword evidence="4" id="KW-0808">Transferase</keyword>
<proteinExistence type="predicted"/>
<dbReference type="Gene3D" id="3.30.450.20">
    <property type="entry name" value="PAS domain"/>
    <property type="match status" value="2"/>
</dbReference>
<reference evidence="10" key="1">
    <citation type="journal article" date="2014" name="Int. J. Syst. Evol. Microbiol.">
        <title>Complete genome of a new Firmicutes species belonging to the dominant human colonic microbiota ('Ruminococcus bicirculans') reveals two chromosomes and a selective capacity to utilize plant glucans.</title>
        <authorList>
            <consortium name="NISC Comparative Sequencing Program"/>
            <person name="Wegmann U."/>
            <person name="Louis P."/>
            <person name="Goesmann A."/>
            <person name="Henrissat B."/>
            <person name="Duncan S.H."/>
            <person name="Flint H.J."/>
        </authorList>
    </citation>
    <scope>NUCLEOTIDE SEQUENCE</scope>
    <source>
        <strain evidence="10">NBRC 103408</strain>
    </source>
</reference>
<dbReference type="CDD" id="cd00130">
    <property type="entry name" value="PAS"/>
    <property type="match status" value="1"/>
</dbReference>
<evidence type="ECO:0000259" key="9">
    <source>
        <dbReference type="PROSITE" id="PS50113"/>
    </source>
</evidence>
<sequence>MIFGEFALFLCLAGCLVHILRQKRELSRIRSAYRLLCAGLALTSLNALNDILLIGPNRLATFSLYGAEGERYWDIFGYLPGLALVFLGVARFLPAVAQLNREIEGRKSSEEMIKRQTADLRIAKQHAEKAERLLMEAIESISDAFIIFDNEDRVVAFNRQYAGLFEHVDDILRPGVTFEELIRHQATMSGYFQDEEASEEWIQKRLEEHRQPGEPREQVFPNGRIYRLSEFKTVSGGVVALRTDITELREREQSIRQINQRLEEAQSVAHIGNWIHDYRTGTYEWSQETNRIMGYDGDNLETTYEVYLSRVHPDDMERMKSVVSWAAEKGENYQVEYRMIKPSGDVVHVLEIGQIHLDENGKPAFVNGTIQDVTAQHQVEAELLDAKVRAEEGTKAKSLFLANMSHELRTPLNAVIGFAEVIQQEMFGPVGSPRYKQYAENIHSSGQHLLSLINDVLDFSRLEAGQEEIRKEPIKIEEIISWTSMMLASKAEEKKISLDVAVDKRLVIQGDLRKLRQVMINLVNNALKFTAEGGRISIRTNTDSDNYFSILVRDNGCGISEAEIRQVMRPFGRTSSSVSKSIEGTGLGLPLSKSIVEMHDGEMRIESEVGKGTTVEIRLPRRLTEAPEKMLKKTS</sequence>